<name>A0A119HFP3_9BURK</name>
<accession>A0A119HFP3</accession>
<reference evidence="1 2" key="1">
    <citation type="submission" date="2015-11" db="EMBL/GenBank/DDBJ databases">
        <title>Expanding the genomic diversity of Burkholderia species for the development of highly accurate diagnostics.</title>
        <authorList>
            <person name="Sahl J."/>
            <person name="Keim P."/>
            <person name="Wagner D."/>
        </authorList>
    </citation>
    <scope>NUCLEOTIDE SEQUENCE [LARGE SCALE GENOMIC DNA]</scope>
    <source>
        <strain evidence="1 2">MSMB2087WGS</strain>
    </source>
</reference>
<organism evidence="1 2">
    <name type="scientific">Burkholderia ubonensis</name>
    <dbReference type="NCBI Taxonomy" id="101571"/>
    <lineage>
        <taxon>Bacteria</taxon>
        <taxon>Pseudomonadati</taxon>
        <taxon>Pseudomonadota</taxon>
        <taxon>Betaproteobacteria</taxon>
        <taxon>Burkholderiales</taxon>
        <taxon>Burkholderiaceae</taxon>
        <taxon>Burkholderia</taxon>
        <taxon>Burkholderia cepacia complex</taxon>
    </lineage>
</organism>
<dbReference type="AlphaFoldDB" id="A0A119HFP3"/>
<proteinExistence type="predicted"/>
<protein>
    <submittedName>
        <fullName evidence="1">Uncharacterized protein</fullName>
    </submittedName>
</protein>
<evidence type="ECO:0000313" key="1">
    <source>
        <dbReference type="EMBL" id="KWA84239.1"/>
    </source>
</evidence>
<dbReference type="Proteomes" id="UP000060630">
    <property type="component" value="Unassembled WGS sequence"/>
</dbReference>
<dbReference type="EMBL" id="LPHD01000049">
    <property type="protein sequence ID" value="KWA84239.1"/>
    <property type="molecule type" value="Genomic_DNA"/>
</dbReference>
<sequence length="77" mass="8556">MAYTPVLRPGDFIRVKESSDFRPGQDGMVMVADDGEAVGLMFGCNRHNQLPKELGVCFTALTEEWLLSELDLESAIH</sequence>
<evidence type="ECO:0000313" key="2">
    <source>
        <dbReference type="Proteomes" id="UP000060630"/>
    </source>
</evidence>
<dbReference type="RefSeq" id="WP_060192637.1">
    <property type="nucleotide sequence ID" value="NZ_LPHD01000049.1"/>
</dbReference>
<gene>
    <name evidence="1" type="ORF">WL29_23040</name>
</gene>
<comment type="caution">
    <text evidence="1">The sequence shown here is derived from an EMBL/GenBank/DDBJ whole genome shotgun (WGS) entry which is preliminary data.</text>
</comment>